<organism evidence="17 18">
    <name type="scientific">Dioscorea zingiberensis</name>
    <dbReference type="NCBI Taxonomy" id="325984"/>
    <lineage>
        <taxon>Eukaryota</taxon>
        <taxon>Viridiplantae</taxon>
        <taxon>Streptophyta</taxon>
        <taxon>Embryophyta</taxon>
        <taxon>Tracheophyta</taxon>
        <taxon>Spermatophyta</taxon>
        <taxon>Magnoliopsida</taxon>
        <taxon>Liliopsida</taxon>
        <taxon>Dioscoreales</taxon>
        <taxon>Dioscoreaceae</taxon>
        <taxon>Dioscorea</taxon>
    </lineage>
</organism>
<evidence type="ECO:0000313" key="17">
    <source>
        <dbReference type="EMBL" id="KAJ0989124.1"/>
    </source>
</evidence>
<dbReference type="GO" id="GO:0008270">
    <property type="term" value="F:zinc ion binding"/>
    <property type="evidence" value="ECO:0007669"/>
    <property type="project" value="UniProtKB-KW"/>
</dbReference>
<dbReference type="AlphaFoldDB" id="A0A9D5DDA2"/>
<keyword evidence="11" id="KW-0862">Zinc</keyword>
<dbReference type="GO" id="GO:0061630">
    <property type="term" value="F:ubiquitin protein ligase activity"/>
    <property type="evidence" value="ECO:0007669"/>
    <property type="project" value="UniProtKB-EC"/>
</dbReference>
<evidence type="ECO:0000256" key="14">
    <source>
        <dbReference type="ARBA" id="ARBA00024209"/>
    </source>
</evidence>
<protein>
    <recommendedName>
        <fullName evidence="4">RING-type E3 ubiquitin transferase</fullName>
        <ecNumber evidence="4">2.3.2.27</ecNumber>
    </recommendedName>
</protein>
<evidence type="ECO:0000256" key="5">
    <source>
        <dbReference type="ARBA" id="ARBA00022679"/>
    </source>
</evidence>
<evidence type="ECO:0000256" key="1">
    <source>
        <dbReference type="ARBA" id="ARBA00000900"/>
    </source>
</evidence>
<dbReference type="InterPro" id="IPR046948">
    <property type="entry name" value="ATL20-22-like"/>
</dbReference>
<dbReference type="PANTHER" id="PTHR46279:SF9">
    <property type="entry name" value="OS01G0116300 PROTEIN"/>
    <property type="match status" value="1"/>
</dbReference>
<keyword evidence="12 15" id="KW-1133">Transmembrane helix</keyword>
<keyword evidence="10" id="KW-0833">Ubl conjugation pathway</keyword>
<evidence type="ECO:0000256" key="13">
    <source>
        <dbReference type="ARBA" id="ARBA00023136"/>
    </source>
</evidence>
<proteinExistence type="inferred from homology"/>
<dbReference type="OrthoDB" id="696169at2759"/>
<dbReference type="EMBL" id="JAGGNH010000001">
    <property type="protein sequence ID" value="KAJ0989124.1"/>
    <property type="molecule type" value="Genomic_DNA"/>
</dbReference>
<comment type="similarity">
    <text evidence="14">Belongs to the RING-type zinc finger family. ATL subfamily.</text>
</comment>
<keyword evidence="13 15" id="KW-0472">Membrane</keyword>
<keyword evidence="9" id="KW-0863">Zinc-finger</keyword>
<dbReference type="GO" id="GO:0030247">
    <property type="term" value="F:polysaccharide binding"/>
    <property type="evidence" value="ECO:0007669"/>
    <property type="project" value="InterPro"/>
</dbReference>
<keyword evidence="6 15" id="KW-0812">Transmembrane</keyword>
<evidence type="ECO:0000256" key="11">
    <source>
        <dbReference type="ARBA" id="ARBA00022833"/>
    </source>
</evidence>
<keyword evidence="7" id="KW-0479">Metal-binding</keyword>
<evidence type="ECO:0000256" key="12">
    <source>
        <dbReference type="ARBA" id="ARBA00022989"/>
    </source>
</evidence>
<comment type="catalytic activity">
    <reaction evidence="1">
        <text>S-ubiquitinyl-[E2 ubiquitin-conjugating enzyme]-L-cysteine + [acceptor protein]-L-lysine = [E2 ubiquitin-conjugating enzyme]-L-cysteine + N(6)-ubiquitinyl-[acceptor protein]-L-lysine.</text>
        <dbReference type="EC" id="2.3.2.27"/>
    </reaction>
</comment>
<comment type="pathway">
    <text evidence="3">Protein modification; protein ubiquitination.</text>
</comment>
<dbReference type="EC" id="2.3.2.27" evidence="4"/>
<evidence type="ECO:0000313" key="18">
    <source>
        <dbReference type="Proteomes" id="UP001085076"/>
    </source>
</evidence>
<keyword evidence="8" id="KW-0732">Signal</keyword>
<reference evidence="17" key="1">
    <citation type="submission" date="2021-03" db="EMBL/GenBank/DDBJ databases">
        <authorList>
            <person name="Li Z."/>
            <person name="Yang C."/>
        </authorList>
    </citation>
    <scope>NUCLEOTIDE SEQUENCE</scope>
    <source>
        <strain evidence="17">Dzin_1.0</strain>
        <tissue evidence="17">Leaf</tissue>
    </source>
</reference>
<comment type="caution">
    <text evidence="17">The sequence shown here is derived from an EMBL/GenBank/DDBJ whole genome shotgun (WGS) entry which is preliminary data.</text>
</comment>
<gene>
    <name evidence="17" type="ORF">J5N97_007480</name>
</gene>
<evidence type="ECO:0000256" key="3">
    <source>
        <dbReference type="ARBA" id="ARBA00004906"/>
    </source>
</evidence>
<evidence type="ECO:0000259" key="16">
    <source>
        <dbReference type="Pfam" id="PF13947"/>
    </source>
</evidence>
<evidence type="ECO:0000256" key="6">
    <source>
        <dbReference type="ARBA" id="ARBA00022692"/>
    </source>
</evidence>
<reference evidence="17" key="2">
    <citation type="journal article" date="2022" name="Hortic Res">
        <title>The genome of Dioscorea zingiberensis sheds light on the biosynthesis, origin and evolution of the medicinally important diosgenin saponins.</title>
        <authorList>
            <person name="Li Y."/>
            <person name="Tan C."/>
            <person name="Li Z."/>
            <person name="Guo J."/>
            <person name="Li S."/>
            <person name="Chen X."/>
            <person name="Wang C."/>
            <person name="Dai X."/>
            <person name="Yang H."/>
            <person name="Song W."/>
            <person name="Hou L."/>
            <person name="Xu J."/>
            <person name="Tong Z."/>
            <person name="Xu A."/>
            <person name="Yuan X."/>
            <person name="Wang W."/>
            <person name="Yang Q."/>
            <person name="Chen L."/>
            <person name="Sun Z."/>
            <person name="Wang K."/>
            <person name="Pan B."/>
            <person name="Chen J."/>
            <person name="Bao Y."/>
            <person name="Liu F."/>
            <person name="Qi X."/>
            <person name="Gang D.R."/>
            <person name="Wen J."/>
            <person name="Li J."/>
        </authorList>
    </citation>
    <scope>NUCLEOTIDE SEQUENCE</scope>
    <source>
        <strain evidence="17">Dzin_1.0</strain>
    </source>
</reference>
<evidence type="ECO:0000256" key="7">
    <source>
        <dbReference type="ARBA" id="ARBA00022723"/>
    </source>
</evidence>
<comment type="subcellular location">
    <subcellularLocation>
        <location evidence="2">Membrane</location>
        <topology evidence="2">Single-pass membrane protein</topology>
    </subcellularLocation>
</comment>
<dbReference type="InterPro" id="IPR025287">
    <property type="entry name" value="WAK_GUB"/>
</dbReference>
<dbReference type="Pfam" id="PF13947">
    <property type="entry name" value="GUB_WAK_bind"/>
    <property type="match status" value="1"/>
</dbReference>
<keyword evidence="18" id="KW-1185">Reference proteome</keyword>
<evidence type="ECO:0000256" key="9">
    <source>
        <dbReference type="ARBA" id="ARBA00022771"/>
    </source>
</evidence>
<keyword evidence="5" id="KW-0808">Transferase</keyword>
<accession>A0A9D5DDA2</accession>
<sequence length="393" mass="44333">MHPMAKRPRLEAARAATLVHYLFFILFYFFMTLVSAKQDECTPSCGNLSISYPLRLKGDPSYCGDPNPNFELTCDSSNHTFLNRFSAKFYIDGILPGNEYLLMHATDVRMEKGGCSLPQPSMTFTKVMSSDFPYLTYSLAWATFVNCSKEVKNNPMYSPVSCLSQNGTFIYVVISDYPGYQGNTVTVGDLVTSCSFLSMSPVDPHLVGLNYPLYPYSGPSLKRVNLVNCTKEVVNNSMYWHVPCLRKNGSFIYLISHSQEHRNIDLSTSCRFFTLSPQDASVLTMHANFSSPWLVNCSKEVKNNRKYMHLPCLSRDAIFIYLVTFLDDSADLASSCEPLLMSPLDFASINYGQSGIFELLSRGFQLQWGGRFMFHAYEPIWGISDCLGDSLYL</sequence>
<feature type="domain" description="Wall-associated receptor kinase galacturonan-binding" evidence="16">
    <location>
        <begin position="41"/>
        <end position="99"/>
    </location>
</feature>
<dbReference type="PANTHER" id="PTHR46279">
    <property type="entry name" value="RING/U-BOX SUPERFAMILY PROTEIN"/>
    <property type="match status" value="1"/>
</dbReference>
<dbReference type="GO" id="GO:0016020">
    <property type="term" value="C:membrane"/>
    <property type="evidence" value="ECO:0007669"/>
    <property type="project" value="UniProtKB-SubCell"/>
</dbReference>
<evidence type="ECO:0000256" key="4">
    <source>
        <dbReference type="ARBA" id="ARBA00012483"/>
    </source>
</evidence>
<evidence type="ECO:0000256" key="2">
    <source>
        <dbReference type="ARBA" id="ARBA00004167"/>
    </source>
</evidence>
<feature type="transmembrane region" description="Helical" evidence="15">
    <location>
        <begin position="12"/>
        <end position="31"/>
    </location>
</feature>
<evidence type="ECO:0000256" key="10">
    <source>
        <dbReference type="ARBA" id="ARBA00022786"/>
    </source>
</evidence>
<dbReference type="Proteomes" id="UP001085076">
    <property type="component" value="Miscellaneous, Linkage group lg01"/>
</dbReference>
<evidence type="ECO:0000256" key="8">
    <source>
        <dbReference type="ARBA" id="ARBA00022729"/>
    </source>
</evidence>
<name>A0A9D5DDA2_9LILI</name>
<evidence type="ECO:0000256" key="15">
    <source>
        <dbReference type="SAM" id="Phobius"/>
    </source>
</evidence>